<dbReference type="Proteomes" id="UP001072034">
    <property type="component" value="Unassembled WGS sequence"/>
</dbReference>
<organism evidence="3 4">
    <name type="scientific">Actinomyces israelii</name>
    <dbReference type="NCBI Taxonomy" id="1659"/>
    <lineage>
        <taxon>Bacteria</taxon>
        <taxon>Bacillati</taxon>
        <taxon>Actinomycetota</taxon>
        <taxon>Actinomycetes</taxon>
        <taxon>Actinomycetales</taxon>
        <taxon>Actinomycetaceae</taxon>
        <taxon>Actinomyces</taxon>
    </lineage>
</organism>
<reference evidence="3" key="1">
    <citation type="submission" date="2022-10" db="EMBL/GenBank/DDBJ databases">
        <title>Genome sequence of Actinomyces israelii ATCC 10048.</title>
        <authorList>
            <person name="Watt R.M."/>
            <person name="Tong W.M."/>
        </authorList>
    </citation>
    <scope>NUCLEOTIDE SEQUENCE</scope>
    <source>
        <strain evidence="3">ATCC 10048</strain>
    </source>
</reference>
<evidence type="ECO:0000259" key="2">
    <source>
        <dbReference type="Pfam" id="PF20211"/>
    </source>
</evidence>
<accession>A0ABT4I5K5</accession>
<dbReference type="RefSeq" id="WP_268916700.1">
    <property type="nucleotide sequence ID" value="NZ_JAPTMY010000004.1"/>
</dbReference>
<evidence type="ECO:0000313" key="4">
    <source>
        <dbReference type="Proteomes" id="UP001072034"/>
    </source>
</evidence>
<evidence type="ECO:0000313" key="3">
    <source>
        <dbReference type="EMBL" id="MCZ0857032.1"/>
    </source>
</evidence>
<evidence type="ECO:0000256" key="1">
    <source>
        <dbReference type="SAM" id="MobiDB-lite"/>
    </source>
</evidence>
<feature type="domain" description="DUF6571" evidence="2">
    <location>
        <begin position="10"/>
        <end position="664"/>
    </location>
</feature>
<gene>
    <name evidence="3" type="ORF">OHJ16_03080</name>
</gene>
<comment type="caution">
    <text evidence="3">The sequence shown here is derived from an EMBL/GenBank/DDBJ whole genome shotgun (WGS) entry which is preliminary data.</text>
</comment>
<dbReference type="EMBL" id="JAPTMY010000004">
    <property type="protein sequence ID" value="MCZ0857032.1"/>
    <property type="molecule type" value="Genomic_DNA"/>
</dbReference>
<name>A0ABT4I5K5_9ACTO</name>
<dbReference type="InterPro" id="IPR046701">
    <property type="entry name" value="DUF6571"/>
</dbReference>
<proteinExistence type="predicted"/>
<protein>
    <recommendedName>
        <fullName evidence="2">DUF6571 domain-containing protein</fullName>
    </recommendedName>
</protein>
<dbReference type="Pfam" id="PF20211">
    <property type="entry name" value="DUF6571"/>
    <property type="match status" value="1"/>
</dbReference>
<keyword evidence="4" id="KW-1185">Reference proteome</keyword>
<feature type="compositionally biased region" description="Polar residues" evidence="1">
    <location>
        <begin position="659"/>
        <end position="668"/>
    </location>
</feature>
<sequence length="668" mass="70697">MDPSTASGILSACAQALYSLAEELRTRRQEAIDLNSNGITTNPDSTIVSYYLPDPPEGTADVEAYWNSTDTVDNVRAYNSQSVANAEEESAELAEALSNRDGKSSKGRTYDEILDEIAKHQDVPTYAAAYISSLGVDKYLDLVEALGARNTSYTPAKDSNNMASATFDSEGAAHDVGILGHVFAAASQDGVTIYDAKGNPLNMASEAEAAVEEKGRTGRISALNGLLETPDTIYGTNFLVDLAGRLEDNSYDGVSSARAKVDVKYGGAYEGSSMDPLYGVTMAMGNNPNAALTYLTPDGDAAGTPGDRSAERWKLLTERTWDPQVGLEGLTAALGAASSYRRATDPNTPITNADARATWVTGKTIPYFVNNVAEKDLTDRMKRNLAVVIGNSPEEFNALASGSSISGENKLGLKDSVTDQEFETLLYRVIDNKDAAGTVAASIGQYHHNEIESTVPGSESPEEKILEKYQSAAGAMGYLDAMAALRAGDDKTAQGAAKKNMSTTLSVFSTVLSAGVGAATGGTGLAVAGPLLYSTGSTIAQPLIVDNLTKDWKVPDTVDADDIQNVLCAQSYVDAARYGQLGDTTLNVAAHNPENDNKPFSFYSEVDGKPVITTPDPMTPNAAQSFIDWRNAVIKSSSSEPTMTNLDGAIQTGWGRGSKQAQSKDIIK</sequence>
<feature type="region of interest" description="Disordered" evidence="1">
    <location>
        <begin position="637"/>
        <end position="668"/>
    </location>
</feature>